<gene>
    <name evidence="1" type="ORF">F511_42941</name>
</gene>
<proteinExistence type="predicted"/>
<dbReference type="EMBL" id="KV020485">
    <property type="protein sequence ID" value="KZV14490.1"/>
    <property type="molecule type" value="Genomic_DNA"/>
</dbReference>
<dbReference type="Proteomes" id="UP000250235">
    <property type="component" value="Unassembled WGS sequence"/>
</dbReference>
<keyword evidence="2" id="KW-1185">Reference proteome</keyword>
<organism evidence="1 2">
    <name type="scientific">Dorcoceras hygrometricum</name>
    <dbReference type="NCBI Taxonomy" id="472368"/>
    <lineage>
        <taxon>Eukaryota</taxon>
        <taxon>Viridiplantae</taxon>
        <taxon>Streptophyta</taxon>
        <taxon>Embryophyta</taxon>
        <taxon>Tracheophyta</taxon>
        <taxon>Spermatophyta</taxon>
        <taxon>Magnoliopsida</taxon>
        <taxon>eudicotyledons</taxon>
        <taxon>Gunneridae</taxon>
        <taxon>Pentapetalae</taxon>
        <taxon>asterids</taxon>
        <taxon>lamiids</taxon>
        <taxon>Lamiales</taxon>
        <taxon>Gesneriaceae</taxon>
        <taxon>Didymocarpoideae</taxon>
        <taxon>Trichosporeae</taxon>
        <taxon>Loxocarpinae</taxon>
        <taxon>Dorcoceras</taxon>
    </lineage>
</organism>
<evidence type="ECO:0000313" key="2">
    <source>
        <dbReference type="Proteomes" id="UP000250235"/>
    </source>
</evidence>
<protein>
    <submittedName>
        <fullName evidence="1">Uncharacterized protein</fullName>
    </submittedName>
</protein>
<reference evidence="1 2" key="1">
    <citation type="journal article" date="2015" name="Proc. Natl. Acad. Sci. U.S.A.">
        <title>The resurrection genome of Boea hygrometrica: A blueprint for survival of dehydration.</title>
        <authorList>
            <person name="Xiao L."/>
            <person name="Yang G."/>
            <person name="Zhang L."/>
            <person name="Yang X."/>
            <person name="Zhao S."/>
            <person name="Ji Z."/>
            <person name="Zhou Q."/>
            <person name="Hu M."/>
            <person name="Wang Y."/>
            <person name="Chen M."/>
            <person name="Xu Y."/>
            <person name="Jin H."/>
            <person name="Xiao X."/>
            <person name="Hu G."/>
            <person name="Bao F."/>
            <person name="Hu Y."/>
            <person name="Wan P."/>
            <person name="Li L."/>
            <person name="Deng X."/>
            <person name="Kuang T."/>
            <person name="Xiang C."/>
            <person name="Zhu J.K."/>
            <person name="Oliver M.J."/>
            <person name="He Y."/>
        </authorList>
    </citation>
    <scope>NUCLEOTIDE SEQUENCE [LARGE SCALE GENOMIC DNA]</scope>
    <source>
        <strain evidence="2">cv. XS01</strain>
    </source>
</reference>
<sequence length="199" mass="22269">MTCYSSLFEGDKRDRGAVIARSNTSTRSLCWLRTKTMRQFDDTLAPMSEFFKVLHKQWADVCIEAAQFYISGKLQPAGTFNCPSNAETSITQFDSLVDPPVGTDTPVDQISLPPAPTTDAAESFTAIRPSISRIFVNHEKASRRLGDSQSEILFKIDHFKKTFVDDLTQQDLAFRSLIKSVHQEAQNQSDITSIELKAV</sequence>
<evidence type="ECO:0000313" key="1">
    <source>
        <dbReference type="EMBL" id="KZV14490.1"/>
    </source>
</evidence>
<dbReference type="AlphaFoldDB" id="A0A2Z7A6F9"/>
<accession>A0A2Z7A6F9</accession>
<name>A0A2Z7A6F9_9LAMI</name>